<organism evidence="1 2">
    <name type="scientific">Carpinus fangiana</name>
    <dbReference type="NCBI Taxonomy" id="176857"/>
    <lineage>
        <taxon>Eukaryota</taxon>
        <taxon>Viridiplantae</taxon>
        <taxon>Streptophyta</taxon>
        <taxon>Embryophyta</taxon>
        <taxon>Tracheophyta</taxon>
        <taxon>Spermatophyta</taxon>
        <taxon>Magnoliopsida</taxon>
        <taxon>eudicotyledons</taxon>
        <taxon>Gunneridae</taxon>
        <taxon>Pentapetalae</taxon>
        <taxon>rosids</taxon>
        <taxon>fabids</taxon>
        <taxon>Fagales</taxon>
        <taxon>Betulaceae</taxon>
        <taxon>Carpinus</taxon>
    </lineage>
</organism>
<accession>A0A5N6Q9Z3</accession>
<evidence type="ECO:0000313" key="2">
    <source>
        <dbReference type="Proteomes" id="UP000327013"/>
    </source>
</evidence>
<gene>
    <name evidence="1" type="ORF">FH972_000061</name>
</gene>
<evidence type="ECO:0000313" key="1">
    <source>
        <dbReference type="EMBL" id="KAE7995241.1"/>
    </source>
</evidence>
<reference evidence="1 2" key="1">
    <citation type="submission" date="2019-06" db="EMBL/GenBank/DDBJ databases">
        <title>A chromosomal-level reference genome of Carpinus fangiana (Coryloideae, Betulaceae).</title>
        <authorList>
            <person name="Yang X."/>
            <person name="Wang Z."/>
            <person name="Zhang L."/>
            <person name="Hao G."/>
            <person name="Liu J."/>
            <person name="Yang Y."/>
        </authorList>
    </citation>
    <scope>NUCLEOTIDE SEQUENCE [LARGE SCALE GENOMIC DNA]</scope>
    <source>
        <strain evidence="1">Cfa_2016G</strain>
        <tissue evidence="1">Leaf</tissue>
    </source>
</reference>
<dbReference type="AlphaFoldDB" id="A0A5N6Q9Z3"/>
<sequence>MDGNGHRLPLLSERWTAAGDERAGGTDDGDLTWTCRSDASATHARELAGESLRFLETPMTACSADLVSTSVGCDRCGKVSTAAAMANRGSVVDCGLWRLEVEVWWIVGQRDDAWPVNAVAFEVPWRHSLEMVDDAAERCQLDGREDDGRGDKW</sequence>
<keyword evidence="2" id="KW-1185">Reference proteome</keyword>
<protein>
    <submittedName>
        <fullName evidence="1">Uncharacterized protein</fullName>
    </submittedName>
</protein>
<dbReference type="Proteomes" id="UP000327013">
    <property type="component" value="Chromosome 1"/>
</dbReference>
<name>A0A5N6Q9Z3_9ROSI</name>
<dbReference type="EMBL" id="CM017321">
    <property type="protein sequence ID" value="KAE7995241.1"/>
    <property type="molecule type" value="Genomic_DNA"/>
</dbReference>
<proteinExistence type="predicted"/>